<dbReference type="EMBL" id="QAON01000008">
    <property type="protein sequence ID" value="PTQ89225.1"/>
    <property type="molecule type" value="Genomic_DNA"/>
</dbReference>
<evidence type="ECO:0000313" key="3">
    <source>
        <dbReference type="EMBL" id="PTQ89225.1"/>
    </source>
</evidence>
<proteinExistence type="predicted"/>
<evidence type="ECO:0000259" key="2">
    <source>
        <dbReference type="Pfam" id="PF13581"/>
    </source>
</evidence>
<dbReference type="SUPFAM" id="SSF55874">
    <property type="entry name" value="ATPase domain of HSP90 chaperone/DNA topoisomerase II/histidine kinase"/>
    <property type="match status" value="1"/>
</dbReference>
<keyword evidence="1" id="KW-0723">Serine/threonine-protein kinase</keyword>
<name>A0A2T5IYY9_9GAMM</name>
<keyword evidence="4" id="KW-1185">Reference proteome</keyword>
<gene>
    <name evidence="3" type="ORF">C8N29_108109</name>
</gene>
<evidence type="ECO:0000313" key="4">
    <source>
        <dbReference type="Proteomes" id="UP000244223"/>
    </source>
</evidence>
<dbReference type="GO" id="GO:0004674">
    <property type="term" value="F:protein serine/threonine kinase activity"/>
    <property type="evidence" value="ECO:0007669"/>
    <property type="project" value="UniProtKB-KW"/>
</dbReference>
<dbReference type="PANTHER" id="PTHR35526">
    <property type="entry name" value="ANTI-SIGMA-F FACTOR RSBW-RELATED"/>
    <property type="match status" value="1"/>
</dbReference>
<dbReference type="AlphaFoldDB" id="A0A2T5IYY9"/>
<keyword evidence="3" id="KW-0418">Kinase</keyword>
<dbReference type="CDD" id="cd16936">
    <property type="entry name" value="HATPase_RsbW-like"/>
    <property type="match status" value="1"/>
</dbReference>
<dbReference type="InterPro" id="IPR036890">
    <property type="entry name" value="HATPase_C_sf"/>
</dbReference>
<dbReference type="InterPro" id="IPR003594">
    <property type="entry name" value="HATPase_dom"/>
</dbReference>
<dbReference type="InterPro" id="IPR050267">
    <property type="entry name" value="Anti-sigma-factor_SerPK"/>
</dbReference>
<evidence type="ECO:0000256" key="1">
    <source>
        <dbReference type="ARBA" id="ARBA00022527"/>
    </source>
</evidence>
<feature type="domain" description="Histidine kinase/HSP90-like ATPase" evidence="2">
    <location>
        <begin position="11"/>
        <end position="142"/>
    </location>
</feature>
<keyword evidence="3" id="KW-0808">Transferase</keyword>
<dbReference type="RefSeq" id="WP_107865861.1">
    <property type="nucleotide sequence ID" value="NZ_QAON01000008.1"/>
</dbReference>
<organism evidence="3 4">
    <name type="scientific">Agitococcus lubricus</name>
    <dbReference type="NCBI Taxonomy" id="1077255"/>
    <lineage>
        <taxon>Bacteria</taxon>
        <taxon>Pseudomonadati</taxon>
        <taxon>Pseudomonadota</taxon>
        <taxon>Gammaproteobacteria</taxon>
        <taxon>Moraxellales</taxon>
        <taxon>Moraxellaceae</taxon>
        <taxon>Agitococcus</taxon>
    </lineage>
</organism>
<dbReference type="PANTHER" id="PTHR35526:SF3">
    <property type="entry name" value="ANTI-SIGMA-F FACTOR RSBW"/>
    <property type="match status" value="1"/>
</dbReference>
<dbReference type="OrthoDB" id="9798941at2"/>
<dbReference type="Proteomes" id="UP000244223">
    <property type="component" value="Unassembled WGS sequence"/>
</dbReference>
<dbReference type="Pfam" id="PF13581">
    <property type="entry name" value="HATPase_c_2"/>
    <property type="match status" value="1"/>
</dbReference>
<reference evidence="3 4" key="1">
    <citation type="submission" date="2018-04" db="EMBL/GenBank/DDBJ databases">
        <title>Genomic Encyclopedia of Archaeal and Bacterial Type Strains, Phase II (KMG-II): from individual species to whole genera.</title>
        <authorList>
            <person name="Goeker M."/>
        </authorList>
    </citation>
    <scope>NUCLEOTIDE SEQUENCE [LARGE SCALE GENOMIC DNA]</scope>
    <source>
        <strain evidence="3 4">DSM 5822</strain>
    </source>
</reference>
<sequence length="150" mass="16488">MPKSRIKLSIEAKLANIGMLGNVARMIAHETGLSVMTGTEVELAVVEAVTNIVKYGLTDKPDAEIEVVFTCYSDFLQIDVCDQGLAIPTEALAQADGKVFDYAIEDMNTWPTSSMGLSLIKAVMDSVEYQTLENRNTLRLVKFIENQVVI</sequence>
<dbReference type="Gene3D" id="3.30.565.10">
    <property type="entry name" value="Histidine kinase-like ATPase, C-terminal domain"/>
    <property type="match status" value="1"/>
</dbReference>
<accession>A0A2T5IYY9</accession>
<protein>
    <submittedName>
        <fullName evidence="3">Anti-sigma regulatory factor (Ser/Thr protein kinase)</fullName>
    </submittedName>
</protein>
<comment type="caution">
    <text evidence="3">The sequence shown here is derived from an EMBL/GenBank/DDBJ whole genome shotgun (WGS) entry which is preliminary data.</text>
</comment>